<sequence length="418" mass="45899">MRALSALAGLGSPGRREASLENPNVPITGGRLLSEVSDPAELWSDGGGGDRTVTRVGAALRCVQIIAGTIAGCPINVTRRADRSSVDVPWLRATTPGTTPFEMMETAVAHVALRGNAFLRKLRSRDGRIQGLLPIHPTRVRVEVVDATEIGRPFAKLFVVDGKIPLTEYDVMHVPGLSLDGVTGISIIENVRRTFQLAESAERMATRFYERGMLLSGFLSTEQDLDATKADILKERWRAKLSGIDSAYDVAVLDKGTKFQQLSLSPADAQFLETRKFQTTEIARMFGLPGWVLNDQEKSTSWGSGMEQQFTSMVILTFKAYMQRFEQRLTAECLNPIAEKAEFKVEGLLRGDSKARAAFYSSGITNGWMVPNEARELEDMPPVSWGDEPYRPFNEPAGGSSDPADDDPADNPDDDQQD</sequence>
<dbReference type="Gene3D" id="3.40.140.120">
    <property type="match status" value="1"/>
</dbReference>
<evidence type="ECO:0000313" key="2">
    <source>
        <dbReference type="EMBL" id="MFB9378589.1"/>
    </source>
</evidence>
<evidence type="ECO:0000313" key="3">
    <source>
        <dbReference type="Proteomes" id="UP001589748"/>
    </source>
</evidence>
<accession>A0ABV5LWX5</accession>
<dbReference type="InterPro" id="IPR006427">
    <property type="entry name" value="Portal_HK97"/>
</dbReference>
<dbReference type="Proteomes" id="UP001589748">
    <property type="component" value="Unassembled WGS sequence"/>
</dbReference>
<dbReference type="InterPro" id="IPR006944">
    <property type="entry name" value="Phage/GTA_portal"/>
</dbReference>
<feature type="region of interest" description="Disordered" evidence="1">
    <location>
        <begin position="1"/>
        <end position="24"/>
    </location>
</feature>
<comment type="caution">
    <text evidence="2">The sequence shown here is derived from an EMBL/GenBank/DDBJ whole genome shotgun (WGS) entry which is preliminary data.</text>
</comment>
<dbReference type="RefSeq" id="WP_380136741.1">
    <property type="nucleotide sequence ID" value="NZ_JBHLUI010000008.1"/>
</dbReference>
<dbReference type="Gene3D" id="1.20.1270.210">
    <property type="match status" value="1"/>
</dbReference>
<keyword evidence="3" id="KW-1185">Reference proteome</keyword>
<dbReference type="Pfam" id="PF04860">
    <property type="entry name" value="Phage_portal"/>
    <property type="match status" value="1"/>
</dbReference>
<feature type="region of interest" description="Disordered" evidence="1">
    <location>
        <begin position="379"/>
        <end position="418"/>
    </location>
</feature>
<feature type="compositionally biased region" description="Acidic residues" evidence="1">
    <location>
        <begin position="403"/>
        <end position="418"/>
    </location>
</feature>
<protein>
    <submittedName>
        <fullName evidence="2">Phage portal protein</fullName>
    </submittedName>
</protein>
<dbReference type="NCBIfam" id="TIGR01537">
    <property type="entry name" value="portal_HK97"/>
    <property type="match status" value="1"/>
</dbReference>
<organism evidence="2 3">
    <name type="scientific">Kineococcus gynurae</name>
    <dbReference type="NCBI Taxonomy" id="452979"/>
    <lineage>
        <taxon>Bacteria</taxon>
        <taxon>Bacillati</taxon>
        <taxon>Actinomycetota</taxon>
        <taxon>Actinomycetes</taxon>
        <taxon>Kineosporiales</taxon>
        <taxon>Kineosporiaceae</taxon>
        <taxon>Kineococcus</taxon>
    </lineage>
</organism>
<dbReference type="EMBL" id="JBHMDM010000007">
    <property type="protein sequence ID" value="MFB9378589.1"/>
    <property type="molecule type" value="Genomic_DNA"/>
</dbReference>
<proteinExistence type="predicted"/>
<dbReference type="Gene3D" id="3.30.1120.70">
    <property type="match status" value="1"/>
</dbReference>
<gene>
    <name evidence="2" type="ORF">ACFFVI_16625</name>
</gene>
<evidence type="ECO:0000256" key="1">
    <source>
        <dbReference type="SAM" id="MobiDB-lite"/>
    </source>
</evidence>
<name>A0ABV5LWX5_9ACTN</name>
<reference evidence="2 3" key="1">
    <citation type="submission" date="2024-09" db="EMBL/GenBank/DDBJ databases">
        <authorList>
            <person name="Sun Q."/>
            <person name="Mori K."/>
        </authorList>
    </citation>
    <scope>NUCLEOTIDE SEQUENCE [LARGE SCALE GENOMIC DNA]</scope>
    <source>
        <strain evidence="2 3">TISTR 1856</strain>
    </source>
</reference>